<keyword evidence="2" id="KW-1133">Transmembrane helix</keyword>
<evidence type="ECO:0000313" key="3">
    <source>
        <dbReference type="EMBL" id="CAE1169222.1"/>
    </source>
</evidence>
<evidence type="ECO:0000256" key="1">
    <source>
        <dbReference type="SAM" id="MobiDB-lite"/>
    </source>
</evidence>
<dbReference type="EC" id="2.7.10.2" evidence="3"/>
<reference evidence="3" key="1">
    <citation type="submission" date="2021-01" db="EMBL/GenBank/DDBJ databases">
        <authorList>
            <person name="Li R."/>
            <person name="Bekaert M."/>
        </authorList>
    </citation>
    <scope>NUCLEOTIDE SEQUENCE</scope>
    <source>
        <strain evidence="3">Farmed</strain>
    </source>
</reference>
<dbReference type="PANTHER" id="PTHR46448:SF1">
    <property type="entry name" value="PROTEIN KINASE DOMAIN-CONTAINING PROTEIN"/>
    <property type="match status" value="1"/>
</dbReference>
<proteinExistence type="predicted"/>
<feature type="compositionally biased region" description="Basic and acidic residues" evidence="1">
    <location>
        <begin position="450"/>
        <end position="461"/>
    </location>
</feature>
<evidence type="ECO:0000256" key="2">
    <source>
        <dbReference type="SAM" id="Phobius"/>
    </source>
</evidence>
<accession>A0A812B3Q1</accession>
<gene>
    <name evidence="3" type="ORF">SPHA_10524</name>
</gene>
<dbReference type="OrthoDB" id="4062651at2759"/>
<dbReference type="GO" id="GO:0004715">
    <property type="term" value="F:non-membrane spanning protein tyrosine kinase activity"/>
    <property type="evidence" value="ECO:0007669"/>
    <property type="project" value="UniProtKB-EC"/>
</dbReference>
<protein>
    <submittedName>
        <fullName evidence="3">PKDCC</fullName>
        <ecNumber evidence="3">2.7.10.2</ecNumber>
    </submittedName>
</protein>
<feature type="region of interest" description="Disordered" evidence="1">
    <location>
        <begin position="450"/>
        <end position="469"/>
    </location>
</feature>
<feature type="transmembrane region" description="Helical" evidence="2">
    <location>
        <begin position="22"/>
        <end position="41"/>
    </location>
</feature>
<dbReference type="PANTHER" id="PTHR46448">
    <property type="entry name" value="PROTEIN KINASE DOMAIN-CONTAINING PROTEIN"/>
    <property type="match status" value="1"/>
</dbReference>
<comment type="caution">
    <text evidence="3">The sequence shown here is derived from an EMBL/GenBank/DDBJ whole genome shotgun (WGS) entry which is preliminary data.</text>
</comment>
<organism evidence="3 4">
    <name type="scientific">Acanthosepion pharaonis</name>
    <name type="common">Pharaoh cuttlefish</name>
    <name type="synonym">Sepia pharaonis</name>
    <dbReference type="NCBI Taxonomy" id="158019"/>
    <lineage>
        <taxon>Eukaryota</taxon>
        <taxon>Metazoa</taxon>
        <taxon>Spiralia</taxon>
        <taxon>Lophotrochozoa</taxon>
        <taxon>Mollusca</taxon>
        <taxon>Cephalopoda</taxon>
        <taxon>Coleoidea</taxon>
        <taxon>Decapodiformes</taxon>
        <taxon>Sepiida</taxon>
        <taxon>Sepiina</taxon>
        <taxon>Sepiidae</taxon>
        <taxon>Acanthosepion</taxon>
    </lineage>
</organism>
<dbReference type="GO" id="GO:0005576">
    <property type="term" value="C:extracellular region"/>
    <property type="evidence" value="ECO:0007669"/>
    <property type="project" value="TreeGrafter"/>
</dbReference>
<name>A0A812B3Q1_ACAPH</name>
<keyword evidence="4" id="KW-1185">Reference proteome</keyword>
<dbReference type="AlphaFoldDB" id="A0A812B3Q1"/>
<dbReference type="EMBL" id="CAHIKZ030000339">
    <property type="protein sequence ID" value="CAE1169222.1"/>
    <property type="molecule type" value="Genomic_DNA"/>
</dbReference>
<dbReference type="GO" id="GO:0001501">
    <property type="term" value="P:skeletal system development"/>
    <property type="evidence" value="ECO:0007669"/>
    <property type="project" value="TreeGrafter"/>
</dbReference>
<sequence length="935" mass="106428">MTDVPSMFLQYLKSFSRRRCRVRLRSWLFPILIVVIIVLWYSQLETPPLGDDMSPELLPEGLIEPKPRAQINNWAVGKQLLAHTEKGIAHIREFLPKLYPPNWGKAKDADEMVLETQRLLVDLGYHSGMSCRDIDNIQMYSSLSTSERKHVDVGILNKKEVILKTQGRDLSIKISCMQTVYDAAKCTYMGNYRLLREVLFHVALKSAGITQQLGYCLRGDRIGGTLREKGVILVVEMGYPLSTSDIKRYSWPVRIEVLHQMALILSYLEHSPLGSIRLQKLNSEDFVIVGDQVKLADLDDIYIDEYPCLIIAECYSYIGGREIPGVRCHGNRCLGLNAKLNLKLATDRVLIPLMNNPPSSAKKVIGQIQAQLQSLEMTSDQLADMFNGLLAKAGSLHFPLRWYIKGRAGVVRPKANNRYRYRYYDNNVIDRRRNYNRGEIYVNNQEGFKREEDRGDNDKAAVNHGGSFQNNRVRFNDDQQLDNAIRNDGMPHLPRFHEVEQKKSRRHPEVSYFRYNASNLPGMYDYSCLFSRATWGCVKTAYNVSHAKLMCTEDPLCKAFIILSGHPDTDSLLTVIYKNSSKSTIHKNVDTTLFIKVSHLNSRQVEFKPTVTTLAPAAPHGFNIDDCVAHSQAIHQLARKIREKRLMYHMGLKGLKEEEWQLMAKGGLVDKAFHMSTDSQFVLELNNGQQKFPFQSVIFKTKNNGMSSFVGKLIVHALDRLLGLYHTPPITTRKISTKILRKISKDPVHLSQLLDMTAEDGTLEGFVEPPRPSSVTLQTISLQPMSKMTNSLSDISKTDKLFLEYALIVWLAKIQQPANYFMGTKGHVIHFGGANAFTEYSLEWLDYFNHCHFPNIAYKTMACFRCTTASPPAGTSNTTVCGFGEHLFQQLQKDNIFLIDIYRKGRQQIVNMAAGELLALVDRCIKKHGRKNVLY</sequence>
<dbReference type="InterPro" id="IPR042983">
    <property type="entry name" value="PKDCC"/>
</dbReference>
<keyword evidence="2" id="KW-0472">Membrane</keyword>
<keyword evidence="2" id="KW-0812">Transmembrane</keyword>
<keyword evidence="3" id="KW-0808">Transferase</keyword>
<dbReference type="Proteomes" id="UP000597762">
    <property type="component" value="Unassembled WGS sequence"/>
</dbReference>
<evidence type="ECO:0000313" key="4">
    <source>
        <dbReference type="Proteomes" id="UP000597762"/>
    </source>
</evidence>